<keyword evidence="1" id="KW-0175">Coiled coil</keyword>
<evidence type="ECO:0000256" key="3">
    <source>
        <dbReference type="SAM" id="Phobius"/>
    </source>
</evidence>
<evidence type="ECO:0000256" key="1">
    <source>
        <dbReference type="SAM" id="Coils"/>
    </source>
</evidence>
<feature type="transmembrane region" description="Helical" evidence="3">
    <location>
        <begin position="24"/>
        <end position="43"/>
    </location>
</feature>
<feature type="compositionally biased region" description="Basic and acidic residues" evidence="2">
    <location>
        <begin position="236"/>
        <end position="245"/>
    </location>
</feature>
<proteinExistence type="predicted"/>
<feature type="compositionally biased region" description="Acidic residues" evidence="2">
    <location>
        <begin position="261"/>
        <end position="303"/>
    </location>
</feature>
<feature type="coiled-coil region" evidence="1">
    <location>
        <begin position="65"/>
        <end position="120"/>
    </location>
</feature>
<organism evidence="4 5">
    <name type="scientific">Streptomyces smaragdinus</name>
    <dbReference type="NCBI Taxonomy" id="2585196"/>
    <lineage>
        <taxon>Bacteria</taxon>
        <taxon>Bacillati</taxon>
        <taxon>Actinomycetota</taxon>
        <taxon>Actinomycetes</taxon>
        <taxon>Kitasatosporales</taxon>
        <taxon>Streptomycetaceae</taxon>
        <taxon>Streptomyces</taxon>
    </lineage>
</organism>
<comment type="caution">
    <text evidence="4">The sequence shown here is derived from an EMBL/GenBank/DDBJ whole genome shotgun (WGS) entry which is preliminary data.</text>
</comment>
<evidence type="ECO:0000313" key="4">
    <source>
        <dbReference type="EMBL" id="MQY14678.1"/>
    </source>
</evidence>
<protein>
    <recommendedName>
        <fullName evidence="6">Secreted protein</fullName>
    </recommendedName>
</protein>
<evidence type="ECO:0000313" key="5">
    <source>
        <dbReference type="Proteomes" id="UP000466345"/>
    </source>
</evidence>
<evidence type="ECO:0008006" key="6">
    <source>
        <dbReference type="Google" id="ProtNLM"/>
    </source>
</evidence>
<reference evidence="4 5" key="1">
    <citation type="submission" date="2019-10" db="EMBL/GenBank/DDBJ databases">
        <title>Streptomyces smaragdinus sp. nov. and Streptomyces fabii sp. nov., isolated from the gut of fungus growing-termite Macrotermes natalensis.</title>
        <authorList>
            <person name="Schwitalla J."/>
            <person name="Benndorf R."/>
            <person name="Martin K."/>
            <person name="De Beer W."/>
            <person name="Kaster A.-K."/>
            <person name="Vollmers J."/>
            <person name="Poulsen M."/>
            <person name="Beemelmanns C."/>
        </authorList>
    </citation>
    <scope>NUCLEOTIDE SEQUENCE [LARGE SCALE GENOMIC DNA]</scope>
    <source>
        <strain evidence="4 5">RB5</strain>
    </source>
</reference>
<dbReference type="EMBL" id="WEGJ01000023">
    <property type="protein sequence ID" value="MQY14678.1"/>
    <property type="molecule type" value="Genomic_DNA"/>
</dbReference>
<accession>A0A7K0CMH2</accession>
<keyword evidence="3" id="KW-1133">Transmembrane helix</keyword>
<dbReference type="AlphaFoldDB" id="A0A7K0CMH2"/>
<sequence>MTVAVSALACAVAAWLVRDGDSRVLRWLVVAAAAAAVAGAVLLRKQDRTASLRIKEAVGARTTAELHQEEAVAELEAQLDEARELRRALEERLSLRAGELQRMRSEHAALLRRYATAETERAGALESRRLLAIEAREAPLALPAASGDRLASGAPTPATYLRASVALRHLAANAARQGRGGEHERAGESFDYFGRAAGEEEPAARTQTVTPRPAQPWAAEPETSEYAGVPGPRAKALPEKPEPKVLEPAGKTAEASKPEAETSEAETPEAEAPEPEADAEEIVDAELVEPEPEAPSGGDDEPPADGAGAELPAQPRPEDRRPKGAISRVIDLAAS</sequence>
<name>A0A7K0CMH2_9ACTN</name>
<keyword evidence="5" id="KW-1185">Reference proteome</keyword>
<keyword evidence="3" id="KW-0812">Transmembrane</keyword>
<keyword evidence="3" id="KW-0472">Membrane</keyword>
<gene>
    <name evidence="4" type="ORF">SRB5_48540</name>
</gene>
<evidence type="ECO:0000256" key="2">
    <source>
        <dbReference type="SAM" id="MobiDB-lite"/>
    </source>
</evidence>
<dbReference type="RefSeq" id="WP_228390419.1">
    <property type="nucleotide sequence ID" value="NZ_WEGJ01000023.1"/>
</dbReference>
<feature type="region of interest" description="Disordered" evidence="2">
    <location>
        <begin position="200"/>
        <end position="335"/>
    </location>
</feature>
<dbReference type="Proteomes" id="UP000466345">
    <property type="component" value="Unassembled WGS sequence"/>
</dbReference>